<organism evidence="3 4">
    <name type="scientific">Parasulfitobacter algicola</name>
    <dbReference type="NCBI Taxonomy" id="2614809"/>
    <lineage>
        <taxon>Bacteria</taxon>
        <taxon>Pseudomonadati</taxon>
        <taxon>Pseudomonadota</taxon>
        <taxon>Alphaproteobacteria</taxon>
        <taxon>Rhodobacterales</taxon>
        <taxon>Roseobacteraceae</taxon>
        <taxon>Parasulfitobacter</taxon>
    </lineage>
</organism>
<feature type="signal peptide" evidence="1">
    <location>
        <begin position="1"/>
        <end position="23"/>
    </location>
</feature>
<evidence type="ECO:0000313" key="3">
    <source>
        <dbReference type="EMBL" id="NSX54763.1"/>
    </source>
</evidence>
<sequence length="210" mass="23751">MLRGLFIVVILSFATLGASMAEACQRPNMPRGADKVVPTSRINQSLFNKAVLAEVNYYRCRNGRKSLRGSQALVKSANGHSAWMAKNQKLSHTSSQRGQRDIGQRIRRTYGKFSRASENIASVQRFLIDNGQVYYPKNVQNCHFETSNRQRIPPHTYASLAKRIVKLWVDSPSHRRNIMDSNVQYVGTAIQFDAKYRNCGAYFATQNFAG</sequence>
<evidence type="ECO:0000256" key="1">
    <source>
        <dbReference type="SAM" id="SignalP"/>
    </source>
</evidence>
<dbReference type="PANTHER" id="PTHR31157:SF1">
    <property type="entry name" value="SCP DOMAIN-CONTAINING PROTEIN"/>
    <property type="match status" value="1"/>
</dbReference>
<feature type="domain" description="SCP" evidence="2">
    <location>
        <begin position="52"/>
        <end position="208"/>
    </location>
</feature>
<dbReference type="EMBL" id="JABUFE010000003">
    <property type="protein sequence ID" value="NSX54763.1"/>
    <property type="molecule type" value="Genomic_DNA"/>
</dbReference>
<dbReference type="Gene3D" id="3.40.33.10">
    <property type="entry name" value="CAP"/>
    <property type="match status" value="1"/>
</dbReference>
<dbReference type="CDD" id="cd05379">
    <property type="entry name" value="CAP_bacterial"/>
    <property type="match status" value="1"/>
</dbReference>
<evidence type="ECO:0000313" key="4">
    <source>
        <dbReference type="Proteomes" id="UP000777935"/>
    </source>
</evidence>
<dbReference type="PANTHER" id="PTHR31157">
    <property type="entry name" value="SCP DOMAIN-CONTAINING PROTEIN"/>
    <property type="match status" value="1"/>
</dbReference>
<dbReference type="Proteomes" id="UP000777935">
    <property type="component" value="Unassembled WGS sequence"/>
</dbReference>
<dbReference type="SUPFAM" id="SSF55797">
    <property type="entry name" value="PR-1-like"/>
    <property type="match status" value="1"/>
</dbReference>
<comment type="caution">
    <text evidence="3">The sequence shown here is derived from an EMBL/GenBank/DDBJ whole genome shotgun (WGS) entry which is preliminary data.</text>
</comment>
<reference evidence="3 4" key="1">
    <citation type="submission" date="2020-06" db="EMBL/GenBank/DDBJ databases">
        <title>Sulfitobacter algicola sp. nov., isolated from green algae.</title>
        <authorList>
            <person name="Wang C."/>
        </authorList>
    </citation>
    <scope>NUCLEOTIDE SEQUENCE [LARGE SCALE GENOMIC DNA]</scope>
    <source>
        <strain evidence="3 4">1151</strain>
    </source>
</reference>
<keyword evidence="4" id="KW-1185">Reference proteome</keyword>
<dbReference type="InterPro" id="IPR014044">
    <property type="entry name" value="CAP_dom"/>
</dbReference>
<dbReference type="RefSeq" id="WP_174137088.1">
    <property type="nucleotide sequence ID" value="NZ_JABUFE010000003.1"/>
</dbReference>
<gene>
    <name evidence="3" type="ORF">HRQ87_08095</name>
</gene>
<proteinExistence type="predicted"/>
<dbReference type="InterPro" id="IPR035940">
    <property type="entry name" value="CAP_sf"/>
</dbReference>
<dbReference type="Pfam" id="PF00188">
    <property type="entry name" value="CAP"/>
    <property type="match status" value="1"/>
</dbReference>
<name>A0ABX2IWU2_9RHOB</name>
<accession>A0ABX2IWU2</accession>
<protein>
    <recommendedName>
        <fullName evidence="2">SCP domain-containing protein</fullName>
    </recommendedName>
</protein>
<feature type="chain" id="PRO_5045264504" description="SCP domain-containing protein" evidence="1">
    <location>
        <begin position="24"/>
        <end position="210"/>
    </location>
</feature>
<keyword evidence="1" id="KW-0732">Signal</keyword>
<evidence type="ECO:0000259" key="2">
    <source>
        <dbReference type="Pfam" id="PF00188"/>
    </source>
</evidence>